<feature type="region of interest" description="Disordered" evidence="5">
    <location>
        <begin position="83"/>
        <end position="105"/>
    </location>
</feature>
<feature type="compositionally biased region" description="Low complexity" evidence="5">
    <location>
        <begin position="930"/>
        <end position="942"/>
    </location>
</feature>
<dbReference type="CDD" id="cd14498">
    <property type="entry name" value="DSP"/>
    <property type="match status" value="1"/>
</dbReference>
<organism evidence="8 9">
    <name type="scientific">Besnoitia besnoiti</name>
    <name type="common">Apicomplexan protozoan</name>
    <dbReference type="NCBI Taxonomy" id="94643"/>
    <lineage>
        <taxon>Eukaryota</taxon>
        <taxon>Sar</taxon>
        <taxon>Alveolata</taxon>
        <taxon>Apicomplexa</taxon>
        <taxon>Conoidasida</taxon>
        <taxon>Coccidia</taxon>
        <taxon>Eucoccidiorida</taxon>
        <taxon>Eimeriorina</taxon>
        <taxon>Sarcocystidae</taxon>
        <taxon>Besnoitia</taxon>
    </lineage>
</organism>
<name>A0A2A9MJJ4_BESBE</name>
<dbReference type="EMBL" id="NWUJ01000004">
    <property type="protein sequence ID" value="PFH35552.1"/>
    <property type="molecule type" value="Genomic_DNA"/>
</dbReference>
<dbReference type="GO" id="GO:0008330">
    <property type="term" value="F:protein tyrosine/threonine phosphatase activity"/>
    <property type="evidence" value="ECO:0007669"/>
    <property type="project" value="TreeGrafter"/>
</dbReference>
<dbReference type="InterPro" id="IPR020422">
    <property type="entry name" value="TYR_PHOSPHATASE_DUAL_dom"/>
</dbReference>
<evidence type="ECO:0000256" key="5">
    <source>
        <dbReference type="SAM" id="MobiDB-lite"/>
    </source>
</evidence>
<feature type="region of interest" description="Disordered" evidence="5">
    <location>
        <begin position="668"/>
        <end position="987"/>
    </location>
</feature>
<feature type="compositionally biased region" description="Basic residues" evidence="5">
    <location>
        <begin position="713"/>
        <end position="736"/>
    </location>
</feature>
<evidence type="ECO:0000259" key="6">
    <source>
        <dbReference type="PROSITE" id="PS50054"/>
    </source>
</evidence>
<dbReference type="PANTHER" id="PTHR10159:SF519">
    <property type="entry name" value="DUAL SPECIFICITY PROTEIN PHOSPHATASE MPK3"/>
    <property type="match status" value="1"/>
</dbReference>
<evidence type="ECO:0000256" key="3">
    <source>
        <dbReference type="ARBA" id="ARBA00022801"/>
    </source>
</evidence>
<feature type="region of interest" description="Disordered" evidence="5">
    <location>
        <begin position="592"/>
        <end position="619"/>
    </location>
</feature>
<dbReference type="PROSITE" id="PS50054">
    <property type="entry name" value="TYR_PHOSPHATASE_DUAL"/>
    <property type="match status" value="1"/>
</dbReference>
<dbReference type="AlphaFoldDB" id="A0A2A9MJJ4"/>
<dbReference type="GO" id="GO:0005737">
    <property type="term" value="C:cytoplasm"/>
    <property type="evidence" value="ECO:0007669"/>
    <property type="project" value="TreeGrafter"/>
</dbReference>
<dbReference type="Gene3D" id="3.90.190.10">
    <property type="entry name" value="Protein tyrosine phosphatase superfamily"/>
    <property type="match status" value="1"/>
</dbReference>
<feature type="compositionally biased region" description="Basic and acidic residues" evidence="5">
    <location>
        <begin position="510"/>
        <end position="519"/>
    </location>
</feature>
<sequence>MAQRFAGSAPGGGAGGPAFSFFAHFSPLSGQQKQAAHQILPHLFLGSAAAARSSTWLQQNRITHIVCVHNADASPQELKRQLISSRSAAADSDSRGRPPQQRPQTVAEQLVVHGDRCVYCCCFAQDTPQHVLLPALSPVISFIDSAIQDQSFRGGGSSAAGPPASHASGLRQNAPPRKAPKRNHVFISGVEQTGIVDEDEGDTSRSPGRVAAHAGDSGRNGVYGGASKEAPRHGNVLVHCAKGISRSASFVICYLMFRRCWSYNDSFTFIRRKRPIYPNVGFQIQLKEVQQRLEQFRPTIPRVDGVGGGAAPQRITAAAVAAGLVRDDADEPDLFRRDPTAAEKLLDILTEARDAVDASSLEQKLVASILKRLLATQELVETMFTQPSLLRDRQKWEDLGLFFENLKSYCVPASPDILVTAQKVAKRASDLKLVFTATLPGVAMADTVAEEIRRWTQVAEEQAKKAKATDGPKQSKKFAGSCSAAPKAEKAAVDGEARTKGAQTSLQTEKTPREDEKSRPPSAAQRDGGGSSSRQSNSANDNAAESAAQSARVDRSEGRALSSANDLFGGHVSSTAITLREKLRRLREKRAAFTDQAARGPAADQGVRSRPGDAHRGQGVCSVGSVHAVFTGGTPDCVEQLKSCAAWSLWLELFLPTGCLSRAASSIGERVEAPNGDKAQPPPRPGARSASESRHASPPLRSTADYWGDRQRKKDMKRQKRREKKERKKMKKHLKRERKEWRASDGDSVSSDSASSWRSRSPPPRRPPRSYRSRSRSDSVFSGRGEDRARDFGDPPRKKRYNSDRSLSHSRRGDIDRSCDRKSQPADERDGAASNRGSSWAIHEDGRQRVRDASLSPCGRHGRRGRSRSGSFSPRGWRDERAPRREHSSDATLRRSRSPEREREQKKRSKLYSSNYEYSRRQSPTRRRSTSPSPTVRKPSSRGNGEEQRKPSIRSRSADSRRSSWDEGQRRRTRSRSRSPHTRAGRR</sequence>
<dbReference type="PANTHER" id="PTHR10159">
    <property type="entry name" value="DUAL SPECIFICITY PROTEIN PHOSPHATASE"/>
    <property type="match status" value="1"/>
</dbReference>
<dbReference type="InterPro" id="IPR029021">
    <property type="entry name" value="Prot-tyrosine_phosphatase-like"/>
</dbReference>
<protein>
    <recommendedName>
        <fullName evidence="2">protein-tyrosine-phosphatase</fullName>
        <ecNumber evidence="2">3.1.3.48</ecNumber>
    </recommendedName>
</protein>
<reference evidence="8 9" key="1">
    <citation type="submission" date="2017-09" db="EMBL/GenBank/DDBJ databases">
        <title>Genome sequencing of Besnoitia besnoiti strain Bb-Ger1.</title>
        <authorList>
            <person name="Schares G."/>
            <person name="Venepally P."/>
            <person name="Lorenzi H.A."/>
        </authorList>
    </citation>
    <scope>NUCLEOTIDE SEQUENCE [LARGE SCALE GENOMIC DNA]</scope>
    <source>
        <strain evidence="8 9">Bb-Ger1</strain>
    </source>
</reference>
<dbReference type="Pfam" id="PF00782">
    <property type="entry name" value="DSPc"/>
    <property type="match status" value="1"/>
</dbReference>
<dbReference type="KEGG" id="bbes:BESB_052030"/>
<dbReference type="SUPFAM" id="SSF52799">
    <property type="entry name" value="(Phosphotyrosine protein) phosphatases II"/>
    <property type="match status" value="1"/>
</dbReference>
<keyword evidence="9" id="KW-1185">Reference proteome</keyword>
<keyword evidence="4" id="KW-0904">Protein phosphatase</keyword>
<feature type="compositionally biased region" description="Basic and acidic residues" evidence="5">
    <location>
        <begin position="784"/>
        <end position="831"/>
    </location>
</feature>
<feature type="compositionally biased region" description="Low complexity" evidence="5">
    <location>
        <begin position="522"/>
        <end position="551"/>
    </location>
</feature>
<feature type="compositionally biased region" description="Basic residues" evidence="5">
    <location>
        <begin position="971"/>
        <end position="987"/>
    </location>
</feature>
<dbReference type="STRING" id="94643.A0A2A9MJJ4"/>
<dbReference type="InterPro" id="IPR000340">
    <property type="entry name" value="Dual-sp_phosphatase_cat-dom"/>
</dbReference>
<dbReference type="GO" id="GO:0017017">
    <property type="term" value="F:MAP kinase tyrosine/serine/threonine phosphatase activity"/>
    <property type="evidence" value="ECO:0007669"/>
    <property type="project" value="TreeGrafter"/>
</dbReference>
<feature type="domain" description="Tyrosine-protein phosphatase" evidence="6">
    <location>
        <begin position="34"/>
        <end position="295"/>
    </location>
</feature>
<feature type="domain" description="Tyrosine specific protein phosphatases" evidence="7">
    <location>
        <begin position="236"/>
        <end position="275"/>
    </location>
</feature>
<feature type="compositionally biased region" description="Basic and acidic residues" evidence="5">
    <location>
        <begin position="944"/>
        <end position="970"/>
    </location>
</feature>
<feature type="compositionally biased region" description="Basic and acidic residues" evidence="5">
    <location>
        <begin position="876"/>
        <end position="905"/>
    </location>
</feature>
<feature type="compositionally biased region" description="Basic and acidic residues" evidence="5">
    <location>
        <begin position="842"/>
        <end position="852"/>
    </location>
</feature>
<dbReference type="Proteomes" id="UP000224006">
    <property type="component" value="Chromosome IV"/>
</dbReference>
<dbReference type="GeneID" id="40310132"/>
<evidence type="ECO:0000313" key="8">
    <source>
        <dbReference type="EMBL" id="PFH35552.1"/>
    </source>
</evidence>
<dbReference type="SMART" id="SM00195">
    <property type="entry name" value="DSPc"/>
    <property type="match status" value="1"/>
</dbReference>
<keyword evidence="3" id="KW-0378">Hydrolase</keyword>
<evidence type="ECO:0000256" key="1">
    <source>
        <dbReference type="ARBA" id="ARBA00008601"/>
    </source>
</evidence>
<feature type="compositionally biased region" description="Low complexity" evidence="5">
    <location>
        <begin position="746"/>
        <end position="760"/>
    </location>
</feature>
<evidence type="ECO:0000313" key="9">
    <source>
        <dbReference type="Proteomes" id="UP000224006"/>
    </source>
</evidence>
<proteinExistence type="inferred from homology"/>
<feature type="compositionally biased region" description="Basic and acidic residues" evidence="5">
    <location>
        <begin position="487"/>
        <end position="499"/>
    </location>
</feature>
<feature type="region of interest" description="Disordered" evidence="5">
    <location>
        <begin position="463"/>
        <end position="558"/>
    </location>
</feature>
<dbReference type="GO" id="GO:0043409">
    <property type="term" value="P:negative regulation of MAPK cascade"/>
    <property type="evidence" value="ECO:0007669"/>
    <property type="project" value="TreeGrafter"/>
</dbReference>
<dbReference type="PROSITE" id="PS00383">
    <property type="entry name" value="TYR_PHOSPHATASE_1"/>
    <property type="match status" value="1"/>
</dbReference>
<dbReference type="VEuPathDB" id="ToxoDB:BESB_052030"/>
<dbReference type="OrthoDB" id="332352at2759"/>
<feature type="region of interest" description="Disordered" evidence="5">
    <location>
        <begin position="152"/>
        <end position="183"/>
    </location>
</feature>
<evidence type="ECO:0000259" key="7">
    <source>
        <dbReference type="PROSITE" id="PS50056"/>
    </source>
</evidence>
<comment type="similarity">
    <text evidence="1">Belongs to the protein-tyrosine phosphatase family. Non-receptor class dual specificity subfamily.</text>
</comment>
<dbReference type="EC" id="3.1.3.48" evidence="2"/>
<dbReference type="GO" id="GO:0033550">
    <property type="term" value="F:MAP kinase tyrosine phosphatase activity"/>
    <property type="evidence" value="ECO:0007669"/>
    <property type="project" value="TreeGrafter"/>
</dbReference>
<evidence type="ECO:0000256" key="2">
    <source>
        <dbReference type="ARBA" id="ARBA00013064"/>
    </source>
</evidence>
<dbReference type="RefSeq" id="XP_029219561.1">
    <property type="nucleotide sequence ID" value="XM_029363638.1"/>
</dbReference>
<evidence type="ECO:0000256" key="4">
    <source>
        <dbReference type="ARBA" id="ARBA00022912"/>
    </source>
</evidence>
<gene>
    <name evidence="8" type="ORF">BESB_052030</name>
</gene>
<dbReference type="InterPro" id="IPR000387">
    <property type="entry name" value="Tyr_Pase_dom"/>
</dbReference>
<accession>A0A2A9MJJ4</accession>
<dbReference type="PROSITE" id="PS50056">
    <property type="entry name" value="TYR_PHOSPHATASE_2"/>
    <property type="match status" value="1"/>
</dbReference>
<feature type="region of interest" description="Disordered" evidence="5">
    <location>
        <begin position="196"/>
        <end position="226"/>
    </location>
</feature>
<feature type="compositionally biased region" description="Low complexity" evidence="5">
    <location>
        <begin position="159"/>
        <end position="169"/>
    </location>
</feature>
<dbReference type="InterPro" id="IPR016130">
    <property type="entry name" value="Tyr_Pase_AS"/>
</dbReference>
<comment type="caution">
    <text evidence="8">The sequence shown here is derived from an EMBL/GenBank/DDBJ whole genome shotgun (WGS) entry which is preliminary data.</text>
</comment>